<feature type="compositionally biased region" description="Acidic residues" evidence="5">
    <location>
        <begin position="885"/>
        <end position="897"/>
    </location>
</feature>
<dbReference type="Proteomes" id="UP000240883">
    <property type="component" value="Unassembled WGS sequence"/>
</dbReference>
<dbReference type="InterPro" id="IPR019787">
    <property type="entry name" value="Znf_PHD-finger"/>
</dbReference>
<dbReference type="AlphaFoldDB" id="A0A2T2PB21"/>
<evidence type="ECO:0000256" key="2">
    <source>
        <dbReference type="ARBA" id="ARBA00022771"/>
    </source>
</evidence>
<accession>A0A2T2PB21</accession>
<proteinExistence type="predicted"/>
<feature type="region of interest" description="Disordered" evidence="5">
    <location>
        <begin position="1"/>
        <end position="42"/>
    </location>
</feature>
<dbReference type="InterPro" id="IPR011011">
    <property type="entry name" value="Znf_FYVE_PHD"/>
</dbReference>
<evidence type="ECO:0000259" key="6">
    <source>
        <dbReference type="PROSITE" id="PS50016"/>
    </source>
</evidence>
<dbReference type="Gene3D" id="3.30.40.10">
    <property type="entry name" value="Zinc/RING finger domain, C3HC4 (zinc finger)"/>
    <property type="match status" value="1"/>
</dbReference>
<organism evidence="7 8">
    <name type="scientific">Corynespora cassiicola Philippines</name>
    <dbReference type="NCBI Taxonomy" id="1448308"/>
    <lineage>
        <taxon>Eukaryota</taxon>
        <taxon>Fungi</taxon>
        <taxon>Dikarya</taxon>
        <taxon>Ascomycota</taxon>
        <taxon>Pezizomycotina</taxon>
        <taxon>Dothideomycetes</taxon>
        <taxon>Pleosporomycetidae</taxon>
        <taxon>Pleosporales</taxon>
        <taxon>Corynesporascaceae</taxon>
        <taxon>Corynespora</taxon>
    </lineage>
</organism>
<feature type="compositionally biased region" description="Basic and acidic residues" evidence="5">
    <location>
        <begin position="342"/>
        <end position="352"/>
    </location>
</feature>
<keyword evidence="3" id="KW-0862">Zinc</keyword>
<evidence type="ECO:0000256" key="1">
    <source>
        <dbReference type="ARBA" id="ARBA00022723"/>
    </source>
</evidence>
<evidence type="ECO:0000256" key="3">
    <source>
        <dbReference type="ARBA" id="ARBA00022833"/>
    </source>
</evidence>
<keyword evidence="1" id="KW-0479">Metal-binding</keyword>
<dbReference type="PROSITE" id="PS01359">
    <property type="entry name" value="ZF_PHD_1"/>
    <property type="match status" value="1"/>
</dbReference>
<keyword evidence="8" id="KW-1185">Reference proteome</keyword>
<feature type="compositionally biased region" description="Basic and acidic residues" evidence="5">
    <location>
        <begin position="513"/>
        <end position="531"/>
    </location>
</feature>
<dbReference type="InterPro" id="IPR019786">
    <property type="entry name" value="Zinc_finger_PHD-type_CS"/>
</dbReference>
<dbReference type="InterPro" id="IPR013083">
    <property type="entry name" value="Znf_RING/FYVE/PHD"/>
</dbReference>
<dbReference type="PROSITE" id="PS50016">
    <property type="entry name" value="ZF_PHD_2"/>
    <property type="match status" value="1"/>
</dbReference>
<feature type="domain" description="PHD-type" evidence="6">
    <location>
        <begin position="695"/>
        <end position="751"/>
    </location>
</feature>
<feature type="region of interest" description="Disordered" evidence="5">
    <location>
        <begin position="862"/>
        <end position="897"/>
    </location>
</feature>
<feature type="region of interest" description="Disordered" evidence="5">
    <location>
        <begin position="324"/>
        <end position="386"/>
    </location>
</feature>
<gene>
    <name evidence="7" type="ORF">BS50DRAFT_581621</name>
</gene>
<evidence type="ECO:0000313" key="7">
    <source>
        <dbReference type="EMBL" id="PSN74855.1"/>
    </source>
</evidence>
<feature type="region of interest" description="Disordered" evidence="5">
    <location>
        <begin position="510"/>
        <end position="531"/>
    </location>
</feature>
<reference evidence="7 8" key="1">
    <citation type="journal article" date="2018" name="Front. Microbiol.">
        <title>Genome-Wide Analysis of Corynespora cassiicola Leaf Fall Disease Putative Effectors.</title>
        <authorList>
            <person name="Lopez D."/>
            <person name="Ribeiro S."/>
            <person name="Label P."/>
            <person name="Fumanal B."/>
            <person name="Venisse J.S."/>
            <person name="Kohler A."/>
            <person name="de Oliveira R.R."/>
            <person name="Labutti K."/>
            <person name="Lipzen A."/>
            <person name="Lail K."/>
            <person name="Bauer D."/>
            <person name="Ohm R.A."/>
            <person name="Barry K.W."/>
            <person name="Spatafora J."/>
            <person name="Grigoriev I.V."/>
            <person name="Martin F.M."/>
            <person name="Pujade-Renaud V."/>
        </authorList>
    </citation>
    <scope>NUCLEOTIDE SEQUENCE [LARGE SCALE GENOMIC DNA]</scope>
    <source>
        <strain evidence="7 8">Philippines</strain>
    </source>
</reference>
<dbReference type="GO" id="GO:0008270">
    <property type="term" value="F:zinc ion binding"/>
    <property type="evidence" value="ECO:0007669"/>
    <property type="project" value="UniProtKB-KW"/>
</dbReference>
<dbReference type="EMBL" id="KZ678128">
    <property type="protein sequence ID" value="PSN74855.1"/>
    <property type="molecule type" value="Genomic_DNA"/>
</dbReference>
<sequence>MSFGWGRYAPSSTAASEAMQSSSDQQEMGSQSPPWVSNVGYGINPTARQTDKLQIVTDPNLDLDLEGKKHIDKKDDGVYATTEETLEKVVHFEWPGQKNVDAMRAYLKLRIPRSAYFDQYGNMCRVEDMPSTHLPQFQALLWRDVPREQSVAHDVTFSDVSAEQVIDADTILLIANALQQGKIFVFRNRDGPICSFPLCKRMHDDLELAYEPYGITIEPLLDWTTLEEPALGPEKVDKDIITYRRKQMVYAEHGVNVDAMTAQDNPSFCGDCLKYLWTTRQKSWAIMERFPILCELRRRKLNKMSGGGDAKTDADMAEEELLAHDTVIPGVNDDDDENDNETGGKNDREGHEPLTSGQDNDGDVNMMDSENTGGYEGPVVQNDRVPPTMPVRFDDYIGEFMVMDNVLTSLKSLQLDGSCDKQDTRLTIYEDSPIDKNEPRPEYSKPVISPLSDISFAPVRGWTAINHTLQHATPVTEHLSHDQPATADGSHDEVINQGGQELKRNFDVLGDLSPEKPRKAPRTAKDANDPVDGVKKAIDDLRLFGREIQGNIPLALRPAIGKSSLAPSLPNPASVGGSFAGPRGNESEKVDDALETLMKLLASENNQATVDASNDTPKKNAFDVMMQHDSEPPNAPSPQAKKSKAPTTCAPRPTPKSGGAAEEAAEPDLIDLLYPEPKPDGPCSTEKATPPSPTALICTCLQPADGIKMKIVACDRPACAIGWYHVRCLDNPQRRAAKRNLKWICDVCKAAKHFEEKGVGNLFGTGTTDFKAPWSAREIVSTMPLIGGEMPTMNPYGLAKVVEVEGHVAPVDEGGEGSDEGGVGMGAMPELGFAESKPYWVARAYNPLASQEYEASFAADYGYDGEYSGEDANVGEYGHEADSGSQDDEEENEVAEE</sequence>
<dbReference type="SMART" id="SM00249">
    <property type="entry name" value="PHD"/>
    <property type="match status" value="1"/>
</dbReference>
<protein>
    <recommendedName>
        <fullName evidence="6">PHD-type domain-containing protein</fullName>
    </recommendedName>
</protein>
<evidence type="ECO:0000256" key="5">
    <source>
        <dbReference type="SAM" id="MobiDB-lite"/>
    </source>
</evidence>
<evidence type="ECO:0000256" key="4">
    <source>
        <dbReference type="PROSITE-ProRule" id="PRU00146"/>
    </source>
</evidence>
<dbReference type="OrthoDB" id="5411773at2759"/>
<dbReference type="STRING" id="1448308.A0A2T2PB21"/>
<keyword evidence="2 4" id="KW-0863">Zinc-finger</keyword>
<dbReference type="InterPro" id="IPR001965">
    <property type="entry name" value="Znf_PHD"/>
</dbReference>
<evidence type="ECO:0000313" key="8">
    <source>
        <dbReference type="Proteomes" id="UP000240883"/>
    </source>
</evidence>
<feature type="compositionally biased region" description="Polar residues" evidence="5">
    <location>
        <begin position="10"/>
        <end position="35"/>
    </location>
</feature>
<name>A0A2T2PB21_CORCC</name>
<dbReference type="SUPFAM" id="SSF57903">
    <property type="entry name" value="FYVE/PHD zinc finger"/>
    <property type="match status" value="1"/>
</dbReference>
<feature type="region of interest" description="Disordered" evidence="5">
    <location>
        <begin position="626"/>
        <end position="663"/>
    </location>
</feature>